<keyword evidence="6 8" id="KW-1133">Transmembrane helix</keyword>
<organism evidence="10 11">
    <name type="scientific">Streptomyces aureus</name>
    <dbReference type="NCBI Taxonomy" id="193461"/>
    <lineage>
        <taxon>Bacteria</taxon>
        <taxon>Bacillati</taxon>
        <taxon>Actinomycetota</taxon>
        <taxon>Actinomycetes</taxon>
        <taxon>Kitasatosporales</taxon>
        <taxon>Streptomycetaceae</taxon>
        <taxon>Streptomyces</taxon>
    </lineage>
</organism>
<dbReference type="PROSITE" id="PS50850">
    <property type="entry name" value="MFS"/>
    <property type="match status" value="1"/>
</dbReference>
<comment type="caution">
    <text evidence="10">The sequence shown here is derived from an EMBL/GenBank/DDBJ whole genome shotgun (WGS) entry which is preliminary data.</text>
</comment>
<evidence type="ECO:0000256" key="2">
    <source>
        <dbReference type="ARBA" id="ARBA00006236"/>
    </source>
</evidence>
<feature type="transmembrane region" description="Helical" evidence="8">
    <location>
        <begin position="108"/>
        <end position="128"/>
    </location>
</feature>
<dbReference type="Gene3D" id="1.20.1720.10">
    <property type="entry name" value="Multidrug resistance protein D"/>
    <property type="match status" value="1"/>
</dbReference>
<evidence type="ECO:0000256" key="6">
    <source>
        <dbReference type="ARBA" id="ARBA00022989"/>
    </source>
</evidence>
<feature type="transmembrane region" description="Helical" evidence="8">
    <location>
        <begin position="193"/>
        <end position="211"/>
    </location>
</feature>
<dbReference type="InterPro" id="IPR004812">
    <property type="entry name" value="Efflux_drug-R_Bcr/CmlA"/>
</dbReference>
<gene>
    <name evidence="10" type="ORF">ACEG43_30795</name>
</gene>
<dbReference type="SUPFAM" id="SSF103473">
    <property type="entry name" value="MFS general substrate transporter"/>
    <property type="match status" value="1"/>
</dbReference>
<keyword evidence="11" id="KW-1185">Reference proteome</keyword>
<dbReference type="CDD" id="cd17320">
    <property type="entry name" value="MFS_MdfA_MDR_like"/>
    <property type="match status" value="1"/>
</dbReference>
<evidence type="ECO:0000256" key="7">
    <source>
        <dbReference type="ARBA" id="ARBA00023136"/>
    </source>
</evidence>
<sequence length="353" mass="36241">MSRTADHRPISDSIGRRKLLIGGVIGYTVMSLVCALAPNTGVLTAGRFLQGVAGAAGMVLARAILTDCFQGRDLPRYFALLAQILGAAPVVAPIVGGAVLAVSAWRMVFVALAAIGVVLTIVVVIRVPETLPPERRHKGGLSGTFRSMGGLTRHRTFIGYVLVLSFSSAALFAYVSGSAFVFESLHGFSPTSYAMVFAVNAIGMLAAGAVFGKLAHRVPLNTLLLTGVGVAVAGALAQVLLVAAIGETVAGSWISLFVVTTGIGLIFPASMSLGQALGRATPGAASALMGGVQFLLGAVASPLVGLFGESTSMPMAVIMLVSLALSGFALLALSRPWPRQGEAHHHDVPPPVH</sequence>
<feature type="transmembrane region" description="Helical" evidence="8">
    <location>
        <begin position="313"/>
        <end position="333"/>
    </location>
</feature>
<feature type="transmembrane region" description="Helical" evidence="8">
    <location>
        <begin position="157"/>
        <end position="181"/>
    </location>
</feature>
<name>A0ABV4SQK6_9ACTN</name>
<feature type="transmembrane region" description="Helical" evidence="8">
    <location>
        <begin position="285"/>
        <end position="307"/>
    </location>
</feature>
<evidence type="ECO:0000256" key="8">
    <source>
        <dbReference type="SAM" id="Phobius"/>
    </source>
</evidence>
<dbReference type="InterPro" id="IPR020846">
    <property type="entry name" value="MFS_dom"/>
</dbReference>
<evidence type="ECO:0000259" key="9">
    <source>
        <dbReference type="PROSITE" id="PS50850"/>
    </source>
</evidence>
<dbReference type="EMBL" id="JBGOSP010000017">
    <property type="protein sequence ID" value="MFA3840528.1"/>
    <property type="molecule type" value="Genomic_DNA"/>
</dbReference>
<feature type="transmembrane region" description="Helical" evidence="8">
    <location>
        <begin position="77"/>
        <end position="102"/>
    </location>
</feature>
<dbReference type="InterPro" id="IPR036259">
    <property type="entry name" value="MFS_trans_sf"/>
</dbReference>
<dbReference type="InterPro" id="IPR011701">
    <property type="entry name" value="MFS"/>
</dbReference>
<proteinExistence type="inferred from homology"/>
<reference evidence="10 11" key="1">
    <citation type="submission" date="2024-08" db="EMBL/GenBank/DDBJ databases">
        <title>Genome sequence of Streptomyces aureus CACIA-1.46HGO.</title>
        <authorList>
            <person name="Evangelista-Martinez Z."/>
        </authorList>
    </citation>
    <scope>NUCLEOTIDE SEQUENCE [LARGE SCALE GENOMIC DNA]</scope>
    <source>
        <strain evidence="10 11">CACIA-1.46HGO</strain>
    </source>
</reference>
<dbReference type="PANTHER" id="PTHR43124:SF3">
    <property type="entry name" value="CHLORAMPHENICOL EFFLUX PUMP RV0191"/>
    <property type="match status" value="1"/>
</dbReference>
<feature type="transmembrane region" description="Helical" evidence="8">
    <location>
        <begin position="20"/>
        <end position="42"/>
    </location>
</feature>
<dbReference type="NCBIfam" id="TIGR00710">
    <property type="entry name" value="efflux_Bcr_CflA"/>
    <property type="match status" value="1"/>
</dbReference>
<dbReference type="Proteomes" id="UP001571476">
    <property type="component" value="Unassembled WGS sequence"/>
</dbReference>
<feature type="transmembrane region" description="Helical" evidence="8">
    <location>
        <begin position="223"/>
        <end position="246"/>
    </location>
</feature>
<evidence type="ECO:0000256" key="5">
    <source>
        <dbReference type="ARBA" id="ARBA00022692"/>
    </source>
</evidence>
<comment type="subcellular location">
    <subcellularLocation>
        <location evidence="1">Cell membrane</location>
        <topology evidence="1">Multi-pass membrane protein</topology>
    </subcellularLocation>
</comment>
<feature type="domain" description="Major facilitator superfamily (MFS) profile" evidence="9">
    <location>
        <begin position="1"/>
        <end position="339"/>
    </location>
</feature>
<feature type="transmembrane region" description="Helical" evidence="8">
    <location>
        <begin position="252"/>
        <end position="273"/>
    </location>
</feature>
<comment type="similarity">
    <text evidence="2">Belongs to the major facilitator superfamily. Bcr/CmlA family.</text>
</comment>
<dbReference type="Pfam" id="PF07690">
    <property type="entry name" value="MFS_1"/>
    <property type="match status" value="1"/>
</dbReference>
<keyword evidence="7 8" id="KW-0472">Membrane</keyword>
<dbReference type="PANTHER" id="PTHR43124">
    <property type="entry name" value="PURINE EFFLUX PUMP PBUE"/>
    <property type="match status" value="1"/>
</dbReference>
<feature type="transmembrane region" description="Helical" evidence="8">
    <location>
        <begin position="48"/>
        <end position="65"/>
    </location>
</feature>
<dbReference type="PRINTS" id="PR01036">
    <property type="entry name" value="TCRTETB"/>
</dbReference>
<evidence type="ECO:0000256" key="1">
    <source>
        <dbReference type="ARBA" id="ARBA00004651"/>
    </source>
</evidence>
<evidence type="ECO:0000256" key="4">
    <source>
        <dbReference type="ARBA" id="ARBA00022475"/>
    </source>
</evidence>
<dbReference type="RefSeq" id="WP_372565059.1">
    <property type="nucleotide sequence ID" value="NZ_JBGOSP010000017.1"/>
</dbReference>
<dbReference type="InterPro" id="IPR050189">
    <property type="entry name" value="MFS_Efflux_Transporters"/>
</dbReference>
<evidence type="ECO:0000313" key="11">
    <source>
        <dbReference type="Proteomes" id="UP001571476"/>
    </source>
</evidence>
<evidence type="ECO:0000256" key="3">
    <source>
        <dbReference type="ARBA" id="ARBA00022448"/>
    </source>
</evidence>
<protein>
    <submittedName>
        <fullName evidence="10">Multidrug effflux MFS transporter</fullName>
    </submittedName>
</protein>
<evidence type="ECO:0000313" key="10">
    <source>
        <dbReference type="EMBL" id="MFA3840528.1"/>
    </source>
</evidence>
<keyword evidence="4" id="KW-1003">Cell membrane</keyword>
<accession>A0ABV4SQK6</accession>
<keyword evidence="3" id="KW-0813">Transport</keyword>
<keyword evidence="5 8" id="KW-0812">Transmembrane</keyword>